<dbReference type="CDD" id="cd00093">
    <property type="entry name" value="HTH_XRE"/>
    <property type="match status" value="1"/>
</dbReference>
<dbReference type="AlphaFoldDB" id="A0A4P6FCW4"/>
<dbReference type="PANTHER" id="PTHR46797:SF1">
    <property type="entry name" value="METHYLPHOSPHONATE SYNTHASE"/>
    <property type="match status" value="1"/>
</dbReference>
<dbReference type="PROSITE" id="PS50943">
    <property type="entry name" value="HTH_CROC1"/>
    <property type="match status" value="1"/>
</dbReference>
<dbReference type="Proteomes" id="UP000291259">
    <property type="component" value="Chromosome"/>
</dbReference>
<sequence length="90" mass="9503">MPRVPSEAAAYIGARIADARKRMGVSQDWLAATSGIDSSNIRSYESGRAMVSVHTLVRIADALDAPPGDFLDGLTLDLFGGPAGERKKVS</sequence>
<keyword evidence="1" id="KW-0238">DNA-binding</keyword>
<keyword evidence="4" id="KW-1185">Reference proteome</keyword>
<protein>
    <submittedName>
        <fullName evidence="3">XRE family transcriptional regulator</fullName>
    </submittedName>
</protein>
<dbReference type="Pfam" id="PF13560">
    <property type="entry name" value="HTH_31"/>
    <property type="match status" value="1"/>
</dbReference>
<dbReference type="KEGG" id="agf:ET445_09380"/>
<dbReference type="RefSeq" id="WP_129190856.1">
    <property type="nucleotide sequence ID" value="NZ_CP035491.1"/>
</dbReference>
<dbReference type="GO" id="GO:0005829">
    <property type="term" value="C:cytosol"/>
    <property type="evidence" value="ECO:0007669"/>
    <property type="project" value="TreeGrafter"/>
</dbReference>
<dbReference type="EMBL" id="CP035491">
    <property type="protein sequence ID" value="QAY73516.1"/>
    <property type="molecule type" value="Genomic_DNA"/>
</dbReference>
<evidence type="ECO:0000313" key="3">
    <source>
        <dbReference type="EMBL" id="QAY73516.1"/>
    </source>
</evidence>
<dbReference type="PANTHER" id="PTHR46797">
    <property type="entry name" value="HTH-TYPE TRANSCRIPTIONAL REGULATOR"/>
    <property type="match status" value="1"/>
</dbReference>
<evidence type="ECO:0000313" key="4">
    <source>
        <dbReference type="Proteomes" id="UP000291259"/>
    </source>
</evidence>
<evidence type="ECO:0000256" key="1">
    <source>
        <dbReference type="ARBA" id="ARBA00023125"/>
    </source>
</evidence>
<dbReference type="SMART" id="SM00530">
    <property type="entry name" value="HTH_XRE"/>
    <property type="match status" value="1"/>
</dbReference>
<proteinExistence type="predicted"/>
<dbReference type="InterPro" id="IPR010982">
    <property type="entry name" value="Lambda_DNA-bd_dom_sf"/>
</dbReference>
<dbReference type="OrthoDB" id="9814553at2"/>
<dbReference type="GO" id="GO:0003700">
    <property type="term" value="F:DNA-binding transcription factor activity"/>
    <property type="evidence" value="ECO:0007669"/>
    <property type="project" value="TreeGrafter"/>
</dbReference>
<name>A0A4P6FCW4_9MICO</name>
<dbReference type="SUPFAM" id="SSF47413">
    <property type="entry name" value="lambda repressor-like DNA-binding domains"/>
    <property type="match status" value="1"/>
</dbReference>
<feature type="domain" description="HTH cro/C1-type" evidence="2">
    <location>
        <begin position="16"/>
        <end position="70"/>
    </location>
</feature>
<accession>A0A4P6FCW4</accession>
<dbReference type="InterPro" id="IPR001387">
    <property type="entry name" value="Cro/C1-type_HTH"/>
</dbReference>
<dbReference type="Gene3D" id="1.10.260.40">
    <property type="entry name" value="lambda repressor-like DNA-binding domains"/>
    <property type="match status" value="1"/>
</dbReference>
<dbReference type="InterPro" id="IPR050807">
    <property type="entry name" value="TransReg_Diox_bact_type"/>
</dbReference>
<dbReference type="GO" id="GO:0003677">
    <property type="term" value="F:DNA binding"/>
    <property type="evidence" value="ECO:0007669"/>
    <property type="project" value="UniProtKB-KW"/>
</dbReference>
<organism evidence="3 4">
    <name type="scientific">Agromyces protaetiae</name>
    <dbReference type="NCBI Taxonomy" id="2509455"/>
    <lineage>
        <taxon>Bacteria</taxon>
        <taxon>Bacillati</taxon>
        <taxon>Actinomycetota</taxon>
        <taxon>Actinomycetes</taxon>
        <taxon>Micrococcales</taxon>
        <taxon>Microbacteriaceae</taxon>
        <taxon>Agromyces</taxon>
    </lineage>
</organism>
<evidence type="ECO:0000259" key="2">
    <source>
        <dbReference type="PROSITE" id="PS50943"/>
    </source>
</evidence>
<gene>
    <name evidence="3" type="ORF">ET445_09380</name>
</gene>
<reference evidence="3 4" key="1">
    <citation type="submission" date="2019-01" db="EMBL/GenBank/DDBJ databases">
        <title>Genome sequencing of strain FW100M-8.</title>
        <authorList>
            <person name="Heo J."/>
            <person name="Kim S.-J."/>
            <person name="Kim J.-S."/>
            <person name="Hong S.-B."/>
            <person name="Kwon S.-W."/>
        </authorList>
    </citation>
    <scope>NUCLEOTIDE SEQUENCE [LARGE SCALE GENOMIC DNA]</scope>
    <source>
        <strain evidence="3 4">FW100M-8</strain>
    </source>
</reference>